<sequence>MCGQGRRASAAEDRGRFGGTMASDMATRRLRKELMAIKRNPIDNIVATPMDNNILEWHYVITGTKGSPYEGGHYHGKLKFPPEYPMKPPSVMMMTPNGRFACSRRLCLSMSDFHPESWNPMWSVSTILMGLYSFMLDNAATLGSVTSSTAQKKRFATESLEVNCKNPAFRKLFPDLVELHERRKSEAIAHRREVDASASAGSATSGAGLTTAVAAAAAAAAGGGAPSGGKAGSGASAGGGGRAAGGGGGAGTGAPGAAGGECFCWVSVAVAMGVCGAAYVLATVE</sequence>
<keyword evidence="8" id="KW-0067">ATP-binding</keyword>
<accession>D7G983</accession>
<proteinExistence type="predicted"/>
<protein>
    <recommendedName>
        <fullName evidence="2">E2 ubiquitin-conjugating enzyme</fullName>
        <ecNumber evidence="2">2.3.2.23</ecNumber>
    </recommendedName>
</protein>
<evidence type="ECO:0000313" key="13">
    <source>
        <dbReference type="EMBL" id="CBJ28210.1"/>
    </source>
</evidence>
<dbReference type="InterPro" id="IPR016135">
    <property type="entry name" value="UBQ-conjugating_enzyme/RWD"/>
</dbReference>
<evidence type="ECO:0000313" key="14">
    <source>
        <dbReference type="Proteomes" id="UP000002630"/>
    </source>
</evidence>
<dbReference type="SUPFAM" id="SSF54495">
    <property type="entry name" value="UBC-like"/>
    <property type="match status" value="1"/>
</dbReference>
<keyword evidence="9" id="KW-1133">Transmembrane helix</keyword>
<dbReference type="InterPro" id="IPR000608">
    <property type="entry name" value="UBC"/>
</dbReference>
<evidence type="ECO:0000259" key="12">
    <source>
        <dbReference type="PROSITE" id="PS50127"/>
    </source>
</evidence>
<evidence type="ECO:0000256" key="3">
    <source>
        <dbReference type="ARBA" id="ARBA00022679"/>
    </source>
</evidence>
<evidence type="ECO:0000256" key="2">
    <source>
        <dbReference type="ARBA" id="ARBA00012486"/>
    </source>
</evidence>
<name>D7G983_ECTSI</name>
<keyword evidence="4" id="KW-0812">Transmembrane</keyword>
<dbReference type="SMART" id="SM00212">
    <property type="entry name" value="UBCc"/>
    <property type="match status" value="1"/>
</dbReference>
<evidence type="ECO:0000256" key="9">
    <source>
        <dbReference type="ARBA" id="ARBA00022989"/>
    </source>
</evidence>
<dbReference type="Pfam" id="PF00179">
    <property type="entry name" value="UQ_con"/>
    <property type="match status" value="1"/>
</dbReference>
<dbReference type="FunFam" id="3.10.110.10:FF:000023">
    <property type="entry name" value="Ubiquitin-conjugating enzyme E2 J2"/>
    <property type="match status" value="1"/>
</dbReference>
<dbReference type="CDD" id="cd23799">
    <property type="entry name" value="UBCc_UBE2J"/>
    <property type="match status" value="1"/>
</dbReference>
<organism evidence="13 14">
    <name type="scientific">Ectocarpus siliculosus</name>
    <name type="common">Brown alga</name>
    <name type="synonym">Conferva siliculosa</name>
    <dbReference type="NCBI Taxonomy" id="2880"/>
    <lineage>
        <taxon>Eukaryota</taxon>
        <taxon>Sar</taxon>
        <taxon>Stramenopiles</taxon>
        <taxon>Ochrophyta</taxon>
        <taxon>PX clade</taxon>
        <taxon>Phaeophyceae</taxon>
        <taxon>Ectocarpales</taxon>
        <taxon>Ectocarpaceae</taxon>
        <taxon>Ectocarpus</taxon>
    </lineage>
</organism>
<dbReference type="EMBL" id="FN649755">
    <property type="protein sequence ID" value="CBJ28210.1"/>
    <property type="molecule type" value="Genomic_DNA"/>
</dbReference>
<dbReference type="PANTHER" id="PTHR24067">
    <property type="entry name" value="UBIQUITIN-CONJUGATING ENZYME E2"/>
    <property type="match status" value="1"/>
</dbReference>
<dbReference type="EMBL" id="FN649201">
    <property type="protein sequence ID" value="CBJ28210.1"/>
    <property type="molecule type" value="Genomic_DNA"/>
</dbReference>
<keyword evidence="6" id="KW-0833">Ubl conjugation pathway</keyword>
<comment type="subcellular location">
    <subcellularLocation>
        <location evidence="1">Endoplasmic reticulum membrane</location>
    </subcellularLocation>
</comment>
<dbReference type="InParanoid" id="D7G983"/>
<keyword evidence="5" id="KW-0547">Nucleotide-binding</keyword>
<evidence type="ECO:0000256" key="10">
    <source>
        <dbReference type="ARBA" id="ARBA00023136"/>
    </source>
</evidence>
<evidence type="ECO:0000256" key="5">
    <source>
        <dbReference type="ARBA" id="ARBA00022741"/>
    </source>
</evidence>
<dbReference type="eggNOG" id="KOG0894">
    <property type="taxonomic scope" value="Eukaryota"/>
</dbReference>
<reference evidence="13 14" key="1">
    <citation type="journal article" date="2010" name="Nature">
        <title>The Ectocarpus genome and the independent evolution of multicellularity in brown algae.</title>
        <authorList>
            <person name="Cock J.M."/>
            <person name="Sterck L."/>
            <person name="Rouze P."/>
            <person name="Scornet D."/>
            <person name="Allen A.E."/>
            <person name="Amoutzias G."/>
            <person name="Anthouard V."/>
            <person name="Artiguenave F."/>
            <person name="Aury J.M."/>
            <person name="Badger J.H."/>
            <person name="Beszteri B."/>
            <person name="Billiau K."/>
            <person name="Bonnet E."/>
            <person name="Bothwell J.H."/>
            <person name="Bowler C."/>
            <person name="Boyen C."/>
            <person name="Brownlee C."/>
            <person name="Carrano C.J."/>
            <person name="Charrier B."/>
            <person name="Cho G.Y."/>
            <person name="Coelho S.M."/>
            <person name="Collen J."/>
            <person name="Corre E."/>
            <person name="Da Silva C."/>
            <person name="Delage L."/>
            <person name="Delaroque N."/>
            <person name="Dittami S.M."/>
            <person name="Doulbeau S."/>
            <person name="Elias M."/>
            <person name="Farnham G."/>
            <person name="Gachon C.M."/>
            <person name="Gschloessl B."/>
            <person name="Heesch S."/>
            <person name="Jabbari K."/>
            <person name="Jubin C."/>
            <person name="Kawai H."/>
            <person name="Kimura K."/>
            <person name="Kloareg B."/>
            <person name="Kupper F.C."/>
            <person name="Lang D."/>
            <person name="Le Bail A."/>
            <person name="Leblanc C."/>
            <person name="Lerouge P."/>
            <person name="Lohr M."/>
            <person name="Lopez P.J."/>
            <person name="Martens C."/>
            <person name="Maumus F."/>
            <person name="Michel G."/>
            <person name="Miranda-Saavedra D."/>
            <person name="Morales J."/>
            <person name="Moreau H."/>
            <person name="Motomura T."/>
            <person name="Nagasato C."/>
            <person name="Napoli C.A."/>
            <person name="Nelson D.R."/>
            <person name="Nyvall-Collen P."/>
            <person name="Peters A.F."/>
            <person name="Pommier C."/>
            <person name="Potin P."/>
            <person name="Poulain J."/>
            <person name="Quesneville H."/>
            <person name="Read B."/>
            <person name="Rensing S.A."/>
            <person name="Ritter A."/>
            <person name="Rousvoal S."/>
            <person name="Samanta M."/>
            <person name="Samson G."/>
            <person name="Schroeder D.C."/>
            <person name="Segurens B."/>
            <person name="Strittmatter M."/>
            <person name="Tonon T."/>
            <person name="Tregear J.W."/>
            <person name="Valentin K."/>
            <person name="von Dassow P."/>
            <person name="Yamagishi T."/>
            <person name="Van de Peer Y."/>
            <person name="Wincker P."/>
        </authorList>
    </citation>
    <scope>NUCLEOTIDE SEQUENCE [LARGE SCALE GENOMIC DNA]</scope>
    <source>
        <strain evidence="14">Ec32 / CCAP1310/4</strain>
    </source>
</reference>
<dbReference type="EC" id="2.3.2.23" evidence="2"/>
<evidence type="ECO:0000256" key="7">
    <source>
        <dbReference type="ARBA" id="ARBA00022824"/>
    </source>
</evidence>
<dbReference type="GO" id="GO:0005789">
    <property type="term" value="C:endoplasmic reticulum membrane"/>
    <property type="evidence" value="ECO:0007669"/>
    <property type="project" value="UniProtKB-SubCell"/>
</dbReference>
<keyword evidence="14" id="KW-1185">Reference proteome</keyword>
<dbReference type="Proteomes" id="UP000002630">
    <property type="component" value="Linkage Group LG30"/>
</dbReference>
<feature type="domain" description="UBC core" evidence="12">
    <location>
        <begin position="25"/>
        <end position="186"/>
    </location>
</feature>
<feature type="region of interest" description="Disordered" evidence="11">
    <location>
        <begin position="1"/>
        <end position="23"/>
    </location>
</feature>
<evidence type="ECO:0000256" key="11">
    <source>
        <dbReference type="SAM" id="MobiDB-lite"/>
    </source>
</evidence>
<keyword evidence="7" id="KW-0256">Endoplasmic reticulum</keyword>
<evidence type="ECO:0000256" key="8">
    <source>
        <dbReference type="ARBA" id="ARBA00022840"/>
    </source>
</evidence>
<dbReference type="STRING" id="2880.D7G983"/>
<evidence type="ECO:0000256" key="4">
    <source>
        <dbReference type="ARBA" id="ARBA00022692"/>
    </source>
</evidence>
<evidence type="ECO:0000256" key="1">
    <source>
        <dbReference type="ARBA" id="ARBA00004586"/>
    </source>
</evidence>
<dbReference type="GO" id="GO:0061631">
    <property type="term" value="F:ubiquitin conjugating enzyme activity"/>
    <property type="evidence" value="ECO:0007669"/>
    <property type="project" value="UniProtKB-EC"/>
</dbReference>
<dbReference type="Gene3D" id="3.10.110.10">
    <property type="entry name" value="Ubiquitin Conjugating Enzyme"/>
    <property type="match status" value="1"/>
</dbReference>
<keyword evidence="3" id="KW-0808">Transferase</keyword>
<dbReference type="PROSITE" id="PS50127">
    <property type="entry name" value="UBC_2"/>
    <property type="match status" value="1"/>
</dbReference>
<dbReference type="AlphaFoldDB" id="D7G983"/>
<dbReference type="InterPro" id="IPR050113">
    <property type="entry name" value="Ub_conjugating_enzyme"/>
</dbReference>
<keyword evidence="10" id="KW-0472">Membrane</keyword>
<dbReference type="OMA" id="RNANFCE"/>
<evidence type="ECO:0000256" key="6">
    <source>
        <dbReference type="ARBA" id="ARBA00022786"/>
    </source>
</evidence>
<gene>
    <name evidence="13" type="ORF">Esi_0096_0018</name>
</gene>
<dbReference type="OrthoDB" id="1158011at2759"/>
<dbReference type="GO" id="GO:0005524">
    <property type="term" value="F:ATP binding"/>
    <property type="evidence" value="ECO:0007669"/>
    <property type="project" value="UniProtKB-KW"/>
</dbReference>
<feature type="region of interest" description="Disordered" evidence="11">
    <location>
        <begin position="225"/>
        <end position="250"/>
    </location>
</feature>